<dbReference type="SMART" id="SM00895">
    <property type="entry name" value="FCD"/>
    <property type="match status" value="1"/>
</dbReference>
<dbReference type="Gene3D" id="1.20.120.530">
    <property type="entry name" value="GntR ligand-binding domain-like"/>
    <property type="match status" value="1"/>
</dbReference>
<dbReference type="InterPro" id="IPR012318">
    <property type="entry name" value="HTH_CRP"/>
</dbReference>
<accession>A0AAW5R651</accession>
<proteinExistence type="predicted"/>
<dbReference type="SMART" id="SM00419">
    <property type="entry name" value="HTH_CRP"/>
    <property type="match status" value="1"/>
</dbReference>
<comment type="caution">
    <text evidence="5">The sequence shown here is derived from an EMBL/GenBank/DDBJ whole genome shotgun (WGS) entry which is preliminary data.</text>
</comment>
<keyword evidence="2" id="KW-0238">DNA-binding</keyword>
<dbReference type="GO" id="GO:0003677">
    <property type="term" value="F:DNA binding"/>
    <property type="evidence" value="ECO:0007669"/>
    <property type="project" value="UniProtKB-KW"/>
</dbReference>
<dbReference type="AlphaFoldDB" id="A0AAW5R651"/>
<sequence length="227" mass="24492">MQQLSAVPNLIDQVHESLVDAIAAGALKPGERIRQEDLAARLGVSRQPVSHALQLLKRQGLVSEQGRRGLAIAPVEPQRIADLYEVRAALDELSARRAAKVVADGLADISTLQEARTALESGQALTDEDGRGRWINADVAYHSALHRLSGNQAALDIISDQWPHFKRCMGAVLNAPEIRHRVWTEHAGILAAIEAGAVDEAGRLARRHTEAAGADLVNRLEIDSDAA</sequence>
<dbReference type="InterPro" id="IPR036390">
    <property type="entry name" value="WH_DNA-bd_sf"/>
</dbReference>
<dbReference type="InterPro" id="IPR008920">
    <property type="entry name" value="TF_FadR/GntR_C"/>
</dbReference>
<dbReference type="InterPro" id="IPR000524">
    <property type="entry name" value="Tscrpt_reg_HTH_GntR"/>
</dbReference>
<dbReference type="CDD" id="cd07377">
    <property type="entry name" value="WHTH_GntR"/>
    <property type="match status" value="1"/>
</dbReference>
<keyword evidence="3" id="KW-0804">Transcription</keyword>
<keyword evidence="1" id="KW-0805">Transcription regulation</keyword>
<reference evidence="5 6" key="1">
    <citation type="submission" date="2022-04" db="EMBL/GenBank/DDBJ databases">
        <authorList>
            <person name="Ye Y.-Q."/>
            <person name="Du Z.-J."/>
        </authorList>
    </citation>
    <scope>NUCLEOTIDE SEQUENCE [LARGE SCALE GENOMIC DNA]</scope>
    <source>
        <strain evidence="5 6">A6E488</strain>
    </source>
</reference>
<dbReference type="PANTHER" id="PTHR43537">
    <property type="entry name" value="TRANSCRIPTIONAL REGULATOR, GNTR FAMILY"/>
    <property type="match status" value="1"/>
</dbReference>
<evidence type="ECO:0000256" key="3">
    <source>
        <dbReference type="ARBA" id="ARBA00023163"/>
    </source>
</evidence>
<dbReference type="PROSITE" id="PS50949">
    <property type="entry name" value="HTH_GNTR"/>
    <property type="match status" value="1"/>
</dbReference>
<evidence type="ECO:0000313" key="6">
    <source>
        <dbReference type="Proteomes" id="UP001320898"/>
    </source>
</evidence>
<dbReference type="PANTHER" id="PTHR43537:SF45">
    <property type="entry name" value="GNTR FAMILY REGULATORY PROTEIN"/>
    <property type="match status" value="1"/>
</dbReference>
<dbReference type="SUPFAM" id="SSF46785">
    <property type="entry name" value="Winged helix' DNA-binding domain"/>
    <property type="match status" value="1"/>
</dbReference>
<evidence type="ECO:0000256" key="1">
    <source>
        <dbReference type="ARBA" id="ARBA00023015"/>
    </source>
</evidence>
<dbReference type="Gene3D" id="1.10.10.10">
    <property type="entry name" value="Winged helix-like DNA-binding domain superfamily/Winged helix DNA-binding domain"/>
    <property type="match status" value="1"/>
</dbReference>
<dbReference type="GO" id="GO:0003700">
    <property type="term" value="F:DNA-binding transcription factor activity"/>
    <property type="evidence" value="ECO:0007669"/>
    <property type="project" value="InterPro"/>
</dbReference>
<name>A0AAW5R651_9HYPH</name>
<dbReference type="SMART" id="SM00345">
    <property type="entry name" value="HTH_GNTR"/>
    <property type="match status" value="1"/>
</dbReference>
<dbReference type="InterPro" id="IPR036388">
    <property type="entry name" value="WH-like_DNA-bd_sf"/>
</dbReference>
<dbReference type="SUPFAM" id="SSF48008">
    <property type="entry name" value="GntR ligand-binding domain-like"/>
    <property type="match status" value="1"/>
</dbReference>
<dbReference type="Pfam" id="PF07729">
    <property type="entry name" value="FCD"/>
    <property type="match status" value="1"/>
</dbReference>
<dbReference type="Proteomes" id="UP001320898">
    <property type="component" value="Unassembled WGS sequence"/>
</dbReference>
<dbReference type="RefSeq" id="WP_261618449.1">
    <property type="nucleotide sequence ID" value="NZ_JALIDZ010000016.1"/>
</dbReference>
<gene>
    <name evidence="5" type="ORF">MUB46_23630</name>
</gene>
<feature type="domain" description="HTH gntR-type" evidence="4">
    <location>
        <begin position="8"/>
        <end position="75"/>
    </location>
</feature>
<dbReference type="InterPro" id="IPR011711">
    <property type="entry name" value="GntR_C"/>
</dbReference>
<evidence type="ECO:0000259" key="4">
    <source>
        <dbReference type="PROSITE" id="PS50949"/>
    </source>
</evidence>
<organism evidence="5 6">
    <name type="scientific">Microbaculum marinisediminis</name>
    <dbReference type="NCBI Taxonomy" id="2931392"/>
    <lineage>
        <taxon>Bacteria</taxon>
        <taxon>Pseudomonadati</taxon>
        <taxon>Pseudomonadota</taxon>
        <taxon>Alphaproteobacteria</taxon>
        <taxon>Hyphomicrobiales</taxon>
        <taxon>Tepidamorphaceae</taxon>
        <taxon>Microbaculum</taxon>
    </lineage>
</organism>
<protein>
    <submittedName>
        <fullName evidence="5">GntR family transcriptional regulator</fullName>
    </submittedName>
</protein>
<dbReference type="EMBL" id="JALIDZ010000016">
    <property type="protein sequence ID" value="MCT8974860.1"/>
    <property type="molecule type" value="Genomic_DNA"/>
</dbReference>
<dbReference type="Pfam" id="PF00392">
    <property type="entry name" value="GntR"/>
    <property type="match status" value="1"/>
</dbReference>
<keyword evidence="6" id="KW-1185">Reference proteome</keyword>
<evidence type="ECO:0000256" key="2">
    <source>
        <dbReference type="ARBA" id="ARBA00023125"/>
    </source>
</evidence>
<evidence type="ECO:0000313" key="5">
    <source>
        <dbReference type="EMBL" id="MCT8974860.1"/>
    </source>
</evidence>